<comment type="caution">
    <text evidence="1">The sequence shown here is derived from an EMBL/GenBank/DDBJ whole genome shotgun (WGS) entry which is preliminary data.</text>
</comment>
<dbReference type="AlphaFoldDB" id="A0A163PLD1"/>
<reference evidence="2" key="1">
    <citation type="submission" date="2016-01" db="EMBL/GenBank/DDBJ databases">
        <title>Draft genome of Chromobacterium sp. F49.</title>
        <authorList>
            <person name="Hong K.W."/>
        </authorList>
    </citation>
    <scope>NUCLEOTIDE SEQUENCE [LARGE SCALE GENOMIC DNA]</scope>
    <source>
        <strain evidence="2">P7IIIA</strain>
    </source>
</reference>
<evidence type="ECO:0000313" key="1">
    <source>
        <dbReference type="EMBL" id="KZE63701.1"/>
    </source>
</evidence>
<organism evidence="1 2">
    <name type="scientific">Fictibacillus phosphorivorans</name>
    <dbReference type="NCBI Taxonomy" id="1221500"/>
    <lineage>
        <taxon>Bacteria</taxon>
        <taxon>Bacillati</taxon>
        <taxon>Bacillota</taxon>
        <taxon>Bacilli</taxon>
        <taxon>Bacillales</taxon>
        <taxon>Fictibacillaceae</taxon>
        <taxon>Fictibacillus</taxon>
    </lineage>
</organism>
<dbReference type="Proteomes" id="UP000076567">
    <property type="component" value="Unassembled WGS sequence"/>
</dbReference>
<protein>
    <submittedName>
        <fullName evidence="1">Uncharacterized protein</fullName>
    </submittedName>
</protein>
<dbReference type="EMBL" id="LRFC01000038">
    <property type="protein sequence ID" value="KZE63701.1"/>
    <property type="molecule type" value="Genomic_DNA"/>
</dbReference>
<accession>A0A163PLD1</accession>
<proteinExistence type="predicted"/>
<gene>
    <name evidence="1" type="ORF">AWM68_11300</name>
</gene>
<evidence type="ECO:0000313" key="2">
    <source>
        <dbReference type="Proteomes" id="UP000076567"/>
    </source>
</evidence>
<keyword evidence="2" id="KW-1185">Reference proteome</keyword>
<name>A0A163PLD1_9BACL</name>
<sequence length="98" mass="10973">MLTFFIDFIKSFSKDVFGSLSSLLLIGVQGARLSARTSGTGETLFGAKRQVAHRPPRGKRASWNGNQPLLRALKITKTAFKKMVKKKTTFSMVFFLLF</sequence>